<dbReference type="OrthoDB" id="9804637at2"/>
<dbReference type="HOGENOM" id="CLU_160698_3_0_5"/>
<dbReference type="KEGG" id="bsb:Bresu_1958"/>
<evidence type="ECO:0000313" key="2">
    <source>
        <dbReference type="EMBL" id="ADL01269.1"/>
    </source>
</evidence>
<dbReference type="InParanoid" id="D9QI11"/>
<keyword evidence="1" id="KW-1133">Transmembrane helix</keyword>
<keyword evidence="1" id="KW-0472">Membrane</keyword>
<dbReference type="RefSeq" id="WP_013269370.1">
    <property type="nucleotide sequence ID" value="NC_014375.1"/>
</dbReference>
<name>D9QI11_BRESC</name>
<dbReference type="InterPro" id="IPR009935">
    <property type="entry name" value="DUF1467"/>
</dbReference>
<evidence type="ECO:0000313" key="3">
    <source>
        <dbReference type="Proteomes" id="UP000002696"/>
    </source>
</evidence>
<protein>
    <recommendedName>
        <fullName evidence="4">DUF1467 domain-containing protein</fullName>
    </recommendedName>
</protein>
<gene>
    <name evidence="2" type="ordered locus">Bresu_1958</name>
</gene>
<keyword evidence="3" id="KW-1185">Reference proteome</keyword>
<sequence length="87" mass="9713">MPIGPLTMFAIYVVVWWVVLFGILPLGTSAETHEPPTDGTQWGAPKTPNLKRKFITTTWVALIVWAFVMFLVFIGWMPLPDMAPPGV</sequence>
<accession>D9QI11</accession>
<dbReference type="BioCyc" id="BSUB633149:G1GM8-1954-MONOMER"/>
<dbReference type="eggNOG" id="COG5454">
    <property type="taxonomic scope" value="Bacteria"/>
</dbReference>
<dbReference type="AlphaFoldDB" id="D9QI11"/>
<proteinExistence type="predicted"/>
<dbReference type="Proteomes" id="UP000002696">
    <property type="component" value="Chromosome"/>
</dbReference>
<evidence type="ECO:0000256" key="1">
    <source>
        <dbReference type="SAM" id="Phobius"/>
    </source>
</evidence>
<reference evidence="3" key="1">
    <citation type="journal article" date="2011" name="J. Bacteriol.">
        <title>Genome sequences of eight morphologically diverse alphaproteobacteria.</title>
        <authorList>
            <consortium name="US DOE Joint Genome Institute"/>
            <person name="Brown P.J."/>
            <person name="Kysela D.T."/>
            <person name="Buechlein A."/>
            <person name="Hemmerich C."/>
            <person name="Brun Y.V."/>
        </authorList>
    </citation>
    <scope>NUCLEOTIDE SEQUENCE [LARGE SCALE GENOMIC DNA]</scope>
    <source>
        <strain evidence="3">ATCC 15264 / DSM 4735 / LMG 14903 / NBRC 16000 / CB 81</strain>
    </source>
</reference>
<evidence type="ECO:0008006" key="4">
    <source>
        <dbReference type="Google" id="ProtNLM"/>
    </source>
</evidence>
<dbReference type="EMBL" id="CP002102">
    <property type="protein sequence ID" value="ADL01269.1"/>
    <property type="molecule type" value="Genomic_DNA"/>
</dbReference>
<feature type="transmembrane region" description="Helical" evidence="1">
    <location>
        <begin position="59"/>
        <end position="79"/>
    </location>
</feature>
<dbReference type="STRING" id="633149.Bresu_1958"/>
<feature type="transmembrane region" description="Helical" evidence="1">
    <location>
        <begin position="6"/>
        <end position="26"/>
    </location>
</feature>
<keyword evidence="1" id="KW-0812">Transmembrane</keyword>
<dbReference type="Pfam" id="PF07330">
    <property type="entry name" value="DUF1467"/>
    <property type="match status" value="1"/>
</dbReference>
<organism evidence="2 3">
    <name type="scientific">Brevundimonas subvibrioides (strain ATCC 15264 / DSM 4735 / LMG 14903 / NBRC 16000 / CB 81)</name>
    <name type="common">Caulobacter subvibrioides</name>
    <dbReference type="NCBI Taxonomy" id="633149"/>
    <lineage>
        <taxon>Bacteria</taxon>
        <taxon>Pseudomonadati</taxon>
        <taxon>Pseudomonadota</taxon>
        <taxon>Alphaproteobacteria</taxon>
        <taxon>Caulobacterales</taxon>
        <taxon>Caulobacteraceae</taxon>
        <taxon>Brevundimonas</taxon>
    </lineage>
</organism>